<gene>
    <name evidence="3" type="primary">BnaAnng14660D</name>
    <name evidence="3" type="ORF">GSBRNA2T00022393001</name>
</gene>
<proteinExistence type="inferred from homology"/>
<dbReference type="SUPFAM" id="SSF52266">
    <property type="entry name" value="SGNH hydrolase"/>
    <property type="match status" value="1"/>
</dbReference>
<organism evidence="3 4">
    <name type="scientific">Brassica napus</name>
    <name type="common">Rape</name>
    <dbReference type="NCBI Taxonomy" id="3708"/>
    <lineage>
        <taxon>Eukaryota</taxon>
        <taxon>Viridiplantae</taxon>
        <taxon>Streptophyta</taxon>
        <taxon>Embryophyta</taxon>
        <taxon>Tracheophyta</taxon>
        <taxon>Spermatophyta</taxon>
        <taxon>Magnoliopsida</taxon>
        <taxon>eudicotyledons</taxon>
        <taxon>Gunneridae</taxon>
        <taxon>Pentapetalae</taxon>
        <taxon>rosids</taxon>
        <taxon>malvids</taxon>
        <taxon>Brassicales</taxon>
        <taxon>Brassicaceae</taxon>
        <taxon>Brassiceae</taxon>
        <taxon>Brassica</taxon>
    </lineage>
</organism>
<feature type="signal peptide" evidence="2">
    <location>
        <begin position="1"/>
        <end position="28"/>
    </location>
</feature>
<dbReference type="InterPro" id="IPR008265">
    <property type="entry name" value="Lipase_GDSL_AS"/>
</dbReference>
<sequence>MKQSSMVHSCSMLFRFVVFLISFSTTSTCRSSMLKKPCCKIGLTGGEIQDHYNLKTLDYWNMNDNHINMIKSTHLCRLNHSDNSMQMCVSYHYLRDSINSLNPSLVYKSIKKQRKNIKTYLISNLFEMDCIATKFLVVLLSLWLSCIHAIQTGRFPAILAFGDSILDTGNNNKLMTVSKSNFLPYGRNFPYHIPTGRFGNGRVLSDLVAEGLGIKNLVPAFRSSFLKSSDLPTGVCFASGGSGLDKFTASIQGVIWVQDQLKDFQSYIQKLSQEVGDAAKVKEIIANAVVLISAGNNDIAITFFATRAKKLRYNIETYTDQLIEWKTAFMQNLYNMGARKFAVLGTLPLGCLPGARQLSGDLICLPHVNHGAKIYNQKVANLVVNFRQSLPDGKFVYIDMYNSLLDVIENPSKYGFRTAKPCCCSVMTPIPCLDSGSHVFWDFAHPSEKAYKAVLPNIVSVISNKLA</sequence>
<dbReference type="PaxDb" id="3708-A0A078IZ15"/>
<comment type="similarity">
    <text evidence="1">Belongs to the 'GDSL' lipolytic enzyme family.</text>
</comment>
<dbReference type="PANTHER" id="PTHR45642">
    <property type="entry name" value="GDSL ESTERASE/LIPASE EXL3"/>
    <property type="match status" value="1"/>
</dbReference>
<evidence type="ECO:0000313" key="3">
    <source>
        <dbReference type="EMBL" id="CDY57589.1"/>
    </source>
</evidence>
<name>A0A078IZ15_BRANA</name>
<dbReference type="EMBL" id="LK033587">
    <property type="protein sequence ID" value="CDY57589.1"/>
    <property type="molecule type" value="Genomic_DNA"/>
</dbReference>
<dbReference type="AlphaFoldDB" id="A0A078IZ15"/>
<protein>
    <submittedName>
        <fullName evidence="3">BnaAnng14660D protein</fullName>
    </submittedName>
</protein>
<dbReference type="GO" id="GO:0006629">
    <property type="term" value="P:lipid metabolic process"/>
    <property type="evidence" value="ECO:0007669"/>
    <property type="project" value="InterPro"/>
</dbReference>
<evidence type="ECO:0000256" key="1">
    <source>
        <dbReference type="ARBA" id="ARBA00008668"/>
    </source>
</evidence>
<dbReference type="InterPro" id="IPR050592">
    <property type="entry name" value="GDSL_lipolytic_enzyme"/>
</dbReference>
<evidence type="ECO:0000256" key="2">
    <source>
        <dbReference type="SAM" id="SignalP"/>
    </source>
</evidence>
<keyword evidence="2" id="KW-0732">Signal</keyword>
<evidence type="ECO:0000313" key="4">
    <source>
        <dbReference type="Proteomes" id="UP000028999"/>
    </source>
</evidence>
<dbReference type="Pfam" id="PF00657">
    <property type="entry name" value="Lipase_GDSL"/>
    <property type="match status" value="1"/>
</dbReference>
<dbReference type="CDD" id="cd01837">
    <property type="entry name" value="SGNH_plant_lipase_like"/>
    <property type="match status" value="1"/>
</dbReference>
<dbReference type="GO" id="GO:0016298">
    <property type="term" value="F:lipase activity"/>
    <property type="evidence" value="ECO:0007669"/>
    <property type="project" value="InterPro"/>
</dbReference>
<dbReference type="PROSITE" id="PS01098">
    <property type="entry name" value="LIPASE_GDSL_SER"/>
    <property type="match status" value="1"/>
</dbReference>
<dbReference type="InterPro" id="IPR001087">
    <property type="entry name" value="GDSL"/>
</dbReference>
<dbReference type="Gene3D" id="3.40.50.1110">
    <property type="entry name" value="SGNH hydrolase"/>
    <property type="match status" value="1"/>
</dbReference>
<dbReference type="Proteomes" id="UP000028999">
    <property type="component" value="Unassembled WGS sequence"/>
</dbReference>
<keyword evidence="4" id="KW-1185">Reference proteome</keyword>
<dbReference type="PANTHER" id="PTHR45642:SF89">
    <property type="entry name" value="GDSL-LIKE LIPASE_ACYLHYDROLASE FAMILY PROTEIN"/>
    <property type="match status" value="1"/>
</dbReference>
<dbReference type="InterPro" id="IPR035669">
    <property type="entry name" value="SGNH_plant_lipase-like"/>
</dbReference>
<feature type="chain" id="PRO_5001738773" evidence="2">
    <location>
        <begin position="29"/>
        <end position="467"/>
    </location>
</feature>
<dbReference type="GO" id="GO:0005576">
    <property type="term" value="C:extracellular region"/>
    <property type="evidence" value="ECO:0000318"/>
    <property type="project" value="GO_Central"/>
</dbReference>
<dbReference type="FunFam" id="3.40.50.1110:FF:000003">
    <property type="entry name" value="GDSL esterase/lipase APG"/>
    <property type="match status" value="1"/>
</dbReference>
<reference evidence="3 4" key="1">
    <citation type="journal article" date="2014" name="Science">
        <title>Plant genetics. Early allopolyploid evolution in the post-Neolithic Brassica napus oilseed genome.</title>
        <authorList>
            <person name="Chalhoub B."/>
            <person name="Denoeud F."/>
            <person name="Liu S."/>
            <person name="Parkin I.A."/>
            <person name="Tang H."/>
            <person name="Wang X."/>
            <person name="Chiquet J."/>
            <person name="Belcram H."/>
            <person name="Tong C."/>
            <person name="Samans B."/>
            <person name="Correa M."/>
            <person name="Da Silva C."/>
            <person name="Just J."/>
            <person name="Falentin C."/>
            <person name="Koh C.S."/>
            <person name="Le Clainche I."/>
            <person name="Bernard M."/>
            <person name="Bento P."/>
            <person name="Noel B."/>
            <person name="Labadie K."/>
            <person name="Alberti A."/>
            <person name="Charles M."/>
            <person name="Arnaud D."/>
            <person name="Guo H."/>
            <person name="Daviaud C."/>
            <person name="Alamery S."/>
            <person name="Jabbari K."/>
            <person name="Zhao M."/>
            <person name="Edger P.P."/>
            <person name="Chelaifa H."/>
            <person name="Tack D."/>
            <person name="Lassalle G."/>
            <person name="Mestiri I."/>
            <person name="Schnel N."/>
            <person name="Le Paslier M.C."/>
            <person name="Fan G."/>
            <person name="Renault V."/>
            <person name="Bayer P.E."/>
            <person name="Golicz A.A."/>
            <person name="Manoli S."/>
            <person name="Lee T.H."/>
            <person name="Thi V.H."/>
            <person name="Chalabi S."/>
            <person name="Hu Q."/>
            <person name="Fan C."/>
            <person name="Tollenaere R."/>
            <person name="Lu Y."/>
            <person name="Battail C."/>
            <person name="Shen J."/>
            <person name="Sidebottom C.H."/>
            <person name="Wang X."/>
            <person name="Canaguier A."/>
            <person name="Chauveau A."/>
            <person name="Berard A."/>
            <person name="Deniot G."/>
            <person name="Guan M."/>
            <person name="Liu Z."/>
            <person name="Sun F."/>
            <person name="Lim Y.P."/>
            <person name="Lyons E."/>
            <person name="Town C.D."/>
            <person name="Bancroft I."/>
            <person name="Wang X."/>
            <person name="Meng J."/>
            <person name="Ma J."/>
            <person name="Pires J.C."/>
            <person name="King G.J."/>
            <person name="Brunel D."/>
            <person name="Delourme R."/>
            <person name="Renard M."/>
            <person name="Aury J.M."/>
            <person name="Adams K.L."/>
            <person name="Batley J."/>
            <person name="Snowdon R.J."/>
            <person name="Tost J."/>
            <person name="Edwards D."/>
            <person name="Zhou Y."/>
            <person name="Hua W."/>
            <person name="Sharpe A.G."/>
            <person name="Paterson A.H."/>
            <person name="Guan C."/>
            <person name="Wincker P."/>
        </authorList>
    </citation>
    <scope>NUCLEOTIDE SEQUENCE [LARGE SCALE GENOMIC DNA]</scope>
    <source>
        <strain evidence="4">cv. Darmor-bzh</strain>
    </source>
</reference>
<accession>A0A078IZ15</accession>
<dbReference type="InterPro" id="IPR036514">
    <property type="entry name" value="SGNH_hydro_sf"/>
</dbReference>
<dbReference type="Gramene" id="CDY57589">
    <property type="protein sequence ID" value="CDY57589"/>
    <property type="gene ID" value="GSBRNA2T00022393001"/>
</dbReference>